<evidence type="ECO:0000259" key="23">
    <source>
        <dbReference type="PROSITE" id="PS50885"/>
    </source>
</evidence>
<dbReference type="Gene3D" id="6.10.340.10">
    <property type="match status" value="1"/>
</dbReference>
<dbReference type="InterPro" id="IPR003594">
    <property type="entry name" value="HATPase_dom"/>
</dbReference>
<keyword evidence="5 17" id="KW-0597">Phosphoprotein</keyword>
<dbReference type="Gene3D" id="1.10.287.130">
    <property type="match status" value="1"/>
</dbReference>
<keyword evidence="7 20" id="KW-0812">Transmembrane</keyword>
<feature type="modified residue" description="4-aspartylphosphate" evidence="17">
    <location>
        <position position="716"/>
    </location>
</feature>
<dbReference type="CDD" id="cd17546">
    <property type="entry name" value="REC_hyHK_CKI1_RcsC-like"/>
    <property type="match status" value="1"/>
</dbReference>
<feature type="domain" description="HPt" evidence="24">
    <location>
        <begin position="845"/>
        <end position="946"/>
    </location>
</feature>
<dbReference type="SUPFAM" id="SSF47384">
    <property type="entry name" value="Homodimeric domain of signal transducing histidine kinase"/>
    <property type="match status" value="1"/>
</dbReference>
<dbReference type="PANTHER" id="PTHR45339:SF1">
    <property type="entry name" value="HYBRID SIGNAL TRANSDUCTION HISTIDINE KINASE J"/>
    <property type="match status" value="1"/>
</dbReference>
<feature type="modified residue" description="Phosphohistidine" evidence="16">
    <location>
        <position position="884"/>
    </location>
</feature>
<comment type="catalytic activity">
    <reaction evidence="1">
        <text>ATP + protein L-histidine = ADP + protein N-phospho-L-histidine.</text>
        <dbReference type="EC" id="2.7.13.3"/>
    </reaction>
</comment>
<evidence type="ECO:0000256" key="13">
    <source>
        <dbReference type="ARBA" id="ARBA00023136"/>
    </source>
</evidence>
<gene>
    <name evidence="25" type="ORF">DEW08_20825</name>
</gene>
<dbReference type="InterPro" id="IPR003660">
    <property type="entry name" value="HAMP_dom"/>
</dbReference>
<dbReference type="GO" id="GO:0000155">
    <property type="term" value="F:phosphorelay sensor kinase activity"/>
    <property type="evidence" value="ECO:0007669"/>
    <property type="project" value="InterPro"/>
</dbReference>
<evidence type="ECO:0000256" key="10">
    <source>
        <dbReference type="ARBA" id="ARBA00022840"/>
    </source>
</evidence>
<dbReference type="InterPro" id="IPR004358">
    <property type="entry name" value="Sig_transdc_His_kin-like_C"/>
</dbReference>
<dbReference type="SUPFAM" id="SSF52172">
    <property type="entry name" value="CheY-like"/>
    <property type="match status" value="1"/>
</dbReference>
<name>A0A2S2CW41_9PROT</name>
<dbReference type="InterPro" id="IPR011006">
    <property type="entry name" value="CheY-like_superfamily"/>
</dbReference>
<comment type="subunit">
    <text evidence="14">At low DSF concentrations, interacts with RpfF.</text>
</comment>
<accession>A0A2S2CW41</accession>
<dbReference type="InterPro" id="IPR008207">
    <property type="entry name" value="Sig_transdc_His_kin_Hpt_dom"/>
</dbReference>
<evidence type="ECO:0000256" key="7">
    <source>
        <dbReference type="ARBA" id="ARBA00022692"/>
    </source>
</evidence>
<dbReference type="AlphaFoldDB" id="A0A2S2CW41"/>
<dbReference type="GO" id="GO:0005524">
    <property type="term" value="F:ATP binding"/>
    <property type="evidence" value="ECO:0007669"/>
    <property type="project" value="UniProtKB-KW"/>
</dbReference>
<dbReference type="SUPFAM" id="SSF55874">
    <property type="entry name" value="ATPase domain of HSP90 chaperone/DNA topoisomerase II/histidine kinase"/>
    <property type="match status" value="1"/>
</dbReference>
<evidence type="ECO:0000256" key="15">
    <source>
        <dbReference type="ARBA" id="ARBA00068150"/>
    </source>
</evidence>
<dbReference type="CDD" id="cd00082">
    <property type="entry name" value="HisKA"/>
    <property type="match status" value="1"/>
</dbReference>
<dbReference type="OrthoDB" id="7991996at2"/>
<evidence type="ECO:0000259" key="21">
    <source>
        <dbReference type="PROSITE" id="PS50109"/>
    </source>
</evidence>
<dbReference type="CDD" id="cd16922">
    <property type="entry name" value="HATPase_EvgS-ArcB-TorS-like"/>
    <property type="match status" value="1"/>
</dbReference>
<evidence type="ECO:0000256" key="18">
    <source>
        <dbReference type="SAM" id="Coils"/>
    </source>
</evidence>
<dbReference type="Gene3D" id="3.30.565.10">
    <property type="entry name" value="Histidine kinase-like ATPase, C-terminal domain"/>
    <property type="match status" value="1"/>
</dbReference>
<feature type="region of interest" description="Disordered" evidence="19">
    <location>
        <begin position="790"/>
        <end position="817"/>
    </location>
</feature>
<organism evidence="25 26">
    <name type="scientific">Azospirillum thermophilum</name>
    <dbReference type="NCBI Taxonomy" id="2202148"/>
    <lineage>
        <taxon>Bacteria</taxon>
        <taxon>Pseudomonadati</taxon>
        <taxon>Pseudomonadota</taxon>
        <taxon>Alphaproteobacteria</taxon>
        <taxon>Rhodospirillales</taxon>
        <taxon>Azospirillaceae</taxon>
        <taxon>Azospirillum</taxon>
    </lineage>
</organism>
<dbReference type="PANTHER" id="PTHR45339">
    <property type="entry name" value="HYBRID SIGNAL TRANSDUCTION HISTIDINE KINASE J"/>
    <property type="match status" value="1"/>
</dbReference>
<dbReference type="RefSeq" id="WP_109330858.1">
    <property type="nucleotide sequence ID" value="NZ_CP029354.1"/>
</dbReference>
<evidence type="ECO:0000313" key="26">
    <source>
        <dbReference type="Proteomes" id="UP000245629"/>
    </source>
</evidence>
<dbReference type="InterPro" id="IPR036641">
    <property type="entry name" value="HPT_dom_sf"/>
</dbReference>
<evidence type="ECO:0000256" key="14">
    <source>
        <dbReference type="ARBA" id="ARBA00064003"/>
    </source>
</evidence>
<evidence type="ECO:0000313" key="25">
    <source>
        <dbReference type="EMBL" id="AWK88507.1"/>
    </source>
</evidence>
<evidence type="ECO:0000259" key="24">
    <source>
        <dbReference type="PROSITE" id="PS50894"/>
    </source>
</evidence>
<feature type="coiled-coil region" evidence="18">
    <location>
        <begin position="378"/>
        <end position="412"/>
    </location>
</feature>
<keyword evidence="8" id="KW-0547">Nucleotide-binding</keyword>
<dbReference type="SUPFAM" id="SSF47226">
    <property type="entry name" value="Histidine-containing phosphotransfer domain, HPT domain"/>
    <property type="match status" value="1"/>
</dbReference>
<dbReference type="Gene3D" id="1.20.58.920">
    <property type="match status" value="1"/>
</dbReference>
<dbReference type="InterPro" id="IPR036890">
    <property type="entry name" value="HATPase_C_sf"/>
</dbReference>
<dbReference type="PROSITE" id="PS50894">
    <property type="entry name" value="HPT"/>
    <property type="match status" value="1"/>
</dbReference>
<dbReference type="InterPro" id="IPR005467">
    <property type="entry name" value="His_kinase_dom"/>
</dbReference>
<dbReference type="InterPro" id="IPR003661">
    <property type="entry name" value="HisK_dim/P_dom"/>
</dbReference>
<dbReference type="Gene3D" id="1.20.120.160">
    <property type="entry name" value="HPT domain"/>
    <property type="match status" value="1"/>
</dbReference>
<evidence type="ECO:0000256" key="19">
    <source>
        <dbReference type="SAM" id="MobiDB-lite"/>
    </source>
</evidence>
<dbReference type="SMART" id="SM00448">
    <property type="entry name" value="REC"/>
    <property type="match status" value="1"/>
</dbReference>
<dbReference type="Pfam" id="PF00512">
    <property type="entry name" value="HisKA"/>
    <property type="match status" value="1"/>
</dbReference>
<keyword evidence="12" id="KW-0902">Two-component regulatory system</keyword>
<keyword evidence="4" id="KW-1003">Cell membrane</keyword>
<evidence type="ECO:0000256" key="20">
    <source>
        <dbReference type="SAM" id="Phobius"/>
    </source>
</evidence>
<keyword evidence="18" id="KW-0175">Coiled coil</keyword>
<evidence type="ECO:0000256" key="4">
    <source>
        <dbReference type="ARBA" id="ARBA00022475"/>
    </source>
</evidence>
<evidence type="ECO:0000256" key="2">
    <source>
        <dbReference type="ARBA" id="ARBA00004651"/>
    </source>
</evidence>
<evidence type="ECO:0000256" key="9">
    <source>
        <dbReference type="ARBA" id="ARBA00022777"/>
    </source>
</evidence>
<evidence type="ECO:0000259" key="22">
    <source>
        <dbReference type="PROSITE" id="PS50110"/>
    </source>
</evidence>
<dbReference type="SMART" id="SM00387">
    <property type="entry name" value="HATPase_c"/>
    <property type="match status" value="1"/>
</dbReference>
<dbReference type="InterPro" id="IPR036097">
    <property type="entry name" value="HisK_dim/P_sf"/>
</dbReference>
<dbReference type="PROSITE" id="PS50885">
    <property type="entry name" value="HAMP"/>
    <property type="match status" value="1"/>
</dbReference>
<dbReference type="InterPro" id="IPR001789">
    <property type="entry name" value="Sig_transdc_resp-reg_receiver"/>
</dbReference>
<dbReference type="GO" id="GO:0005886">
    <property type="term" value="C:plasma membrane"/>
    <property type="evidence" value="ECO:0007669"/>
    <property type="project" value="UniProtKB-SubCell"/>
</dbReference>
<dbReference type="Pfam" id="PF02518">
    <property type="entry name" value="HATPase_c"/>
    <property type="match status" value="1"/>
</dbReference>
<feature type="domain" description="Response regulatory" evidence="22">
    <location>
        <begin position="665"/>
        <end position="783"/>
    </location>
</feature>
<evidence type="ECO:0000256" key="1">
    <source>
        <dbReference type="ARBA" id="ARBA00000085"/>
    </source>
</evidence>
<dbReference type="Proteomes" id="UP000245629">
    <property type="component" value="Chromosome 3"/>
</dbReference>
<keyword evidence="6" id="KW-0808">Transferase</keyword>
<sequence length="1035" mass="108965">MRGWLARKARGSPRGLPIRGGVSRRMGLGLSLMVAVLLAVSGAAIYDLAQFRQALSTLSNGALPRITTGAVVTGGLQQVLAQATRLGAAASHPERRVTLDALMRELDAVVLSARDLSDIDGSATLAGVLSTLTLTVKDLDGLVARRIDAAARADAALDEARRLSAEADRLVAAVLPTLPPEHLGALAAWTTEVNRVLTESTHAGSSRYQREILRVEKEAAAVLAALPARYAALPPEQAARFAGLNRRLEAALLGRDGLLPSLVERQTATARSKALTQQVVVMVEEVVKIARSLFERINATAAGEAANLSAMAARQTSVLIGLGGLGFLIAAGVYLYLRGFVTLRLVRLNGAVLDRVEGRQTPLPEDGSDEISTIARSIRHFLDEIARRQQQVEEARERAEEASRAKSDFLANMSHEIRTPMNAILGLSHLALRGDMPPAQRAYLGQIRTSATTLLGIINDILDVSKIEAGMLTLEQVPFDLSAVLGNLATVAGLSARDKGLDLRIDVGPDVPAALTGDPLRLGQVLLNLVNNAIKFTQQGGVTVAVGMARSGEGEAELAFAVRDTGIGMTAEQIGRLFQPFSQADSSTTRRYGGTGLGLAISRRLTRMMGGDIAVESRPGEGSVFRFTVSVGVRDGGTVAAVTAGEPAPVPAGDLRVAEPLRGQRVLVADDNAINRQVARELLEDAGLVVTVVASGEEAVRRALAPGAGYGVLLTDIQMPGMDGYQVAREVRRHLGPDRLPIIAMTAHALEEERRRCLEAGMDDHIAKPVEPRRLVALLDRWLKPCAAPLPGDGSAATDRQADAPAAAALPPGLPPGLPPEVPAELPAELDGFQLGPALARMNGHGRTLRVAIVDFHDRYRDGAATLRRMLAAGDWQGMERFVHGLRGSAGTVGAMAVFEAAGLLERALRQGRRDALPDRLAALADALVPALAAAATLVPRPAAAPAAAPPARKLAPSDLRALEPLVLALDEALRLGSMKAVDRVAALLAGLEGSRQEAAAAAIERSVDALDFAEARAALARLAAELEIALEPAA</sequence>
<evidence type="ECO:0000256" key="5">
    <source>
        <dbReference type="ARBA" id="ARBA00022553"/>
    </source>
</evidence>
<reference evidence="26" key="1">
    <citation type="submission" date="2018-05" db="EMBL/GenBank/DDBJ databases">
        <title>Azospirillum thermophila sp. nov., a novel isolated from hot spring.</title>
        <authorList>
            <person name="Zhao Z."/>
        </authorList>
    </citation>
    <scope>NUCLEOTIDE SEQUENCE [LARGE SCALE GENOMIC DNA]</scope>
    <source>
        <strain evidence="26">CFH 70021</strain>
    </source>
</reference>
<dbReference type="Pfam" id="PF00072">
    <property type="entry name" value="Response_reg"/>
    <property type="match status" value="1"/>
</dbReference>
<dbReference type="PROSITE" id="PS50110">
    <property type="entry name" value="RESPONSE_REGULATORY"/>
    <property type="match status" value="1"/>
</dbReference>
<evidence type="ECO:0000256" key="12">
    <source>
        <dbReference type="ARBA" id="ARBA00023012"/>
    </source>
</evidence>
<protein>
    <recommendedName>
        <fullName evidence="15">Sensory/regulatory protein RpfC</fullName>
        <ecNumber evidence="3">2.7.13.3</ecNumber>
    </recommendedName>
</protein>
<keyword evidence="10" id="KW-0067">ATP-binding</keyword>
<dbReference type="EC" id="2.7.13.3" evidence="3"/>
<dbReference type="Pfam" id="PF01627">
    <property type="entry name" value="Hpt"/>
    <property type="match status" value="1"/>
</dbReference>
<keyword evidence="11 20" id="KW-1133">Transmembrane helix</keyword>
<feature type="transmembrane region" description="Helical" evidence="20">
    <location>
        <begin position="318"/>
        <end position="337"/>
    </location>
</feature>
<evidence type="ECO:0000256" key="16">
    <source>
        <dbReference type="PROSITE-ProRule" id="PRU00110"/>
    </source>
</evidence>
<evidence type="ECO:0000256" key="6">
    <source>
        <dbReference type="ARBA" id="ARBA00022679"/>
    </source>
</evidence>
<dbReference type="InterPro" id="IPR038188">
    <property type="entry name" value="TorS_sensor_sf"/>
</dbReference>
<dbReference type="PROSITE" id="PS50109">
    <property type="entry name" value="HIS_KIN"/>
    <property type="match status" value="1"/>
</dbReference>
<dbReference type="Gene3D" id="3.40.50.2300">
    <property type="match status" value="1"/>
</dbReference>
<evidence type="ECO:0000256" key="3">
    <source>
        <dbReference type="ARBA" id="ARBA00012438"/>
    </source>
</evidence>
<keyword evidence="13 20" id="KW-0472">Membrane</keyword>
<feature type="domain" description="HAMP" evidence="23">
    <location>
        <begin position="339"/>
        <end position="390"/>
    </location>
</feature>
<evidence type="ECO:0000256" key="17">
    <source>
        <dbReference type="PROSITE-ProRule" id="PRU00169"/>
    </source>
</evidence>
<comment type="subcellular location">
    <subcellularLocation>
        <location evidence="2">Cell membrane</location>
        <topology evidence="2">Multi-pass membrane protein</topology>
    </subcellularLocation>
</comment>
<dbReference type="EMBL" id="CP029354">
    <property type="protein sequence ID" value="AWK88507.1"/>
    <property type="molecule type" value="Genomic_DNA"/>
</dbReference>
<feature type="domain" description="Histidine kinase" evidence="21">
    <location>
        <begin position="412"/>
        <end position="633"/>
    </location>
</feature>
<evidence type="ECO:0000256" key="8">
    <source>
        <dbReference type="ARBA" id="ARBA00022741"/>
    </source>
</evidence>
<keyword evidence="9 25" id="KW-0418">Kinase</keyword>
<dbReference type="FunFam" id="3.30.565.10:FF:000010">
    <property type="entry name" value="Sensor histidine kinase RcsC"/>
    <property type="match status" value="1"/>
</dbReference>
<dbReference type="FunFam" id="1.10.287.130:FF:000002">
    <property type="entry name" value="Two-component osmosensing histidine kinase"/>
    <property type="match status" value="1"/>
</dbReference>
<dbReference type="SMART" id="SM00388">
    <property type="entry name" value="HisKA"/>
    <property type="match status" value="1"/>
</dbReference>
<dbReference type="SMART" id="SM00073">
    <property type="entry name" value="HPT"/>
    <property type="match status" value="1"/>
</dbReference>
<evidence type="ECO:0000256" key="11">
    <source>
        <dbReference type="ARBA" id="ARBA00022989"/>
    </source>
</evidence>
<proteinExistence type="predicted"/>
<dbReference type="KEGG" id="azz:DEW08_20825"/>
<keyword evidence="26" id="KW-1185">Reference proteome</keyword>
<dbReference type="PRINTS" id="PR00344">
    <property type="entry name" value="BCTRLSENSOR"/>
</dbReference>